<evidence type="ECO:0000256" key="1">
    <source>
        <dbReference type="SAM" id="MobiDB-lite"/>
    </source>
</evidence>
<proteinExistence type="predicted"/>
<keyword evidence="4" id="KW-1185">Reference proteome</keyword>
<comment type="caution">
    <text evidence="3">The sequence shown here is derived from an EMBL/GenBank/DDBJ whole genome shotgun (WGS) entry which is preliminary data.</text>
</comment>
<evidence type="ECO:0000313" key="3">
    <source>
        <dbReference type="EMBL" id="MDQ0464699.1"/>
    </source>
</evidence>
<accession>A0ABU0IUI6</accession>
<dbReference type="SMART" id="SM00858">
    <property type="entry name" value="SAF"/>
    <property type="match status" value="1"/>
</dbReference>
<reference evidence="3 4" key="1">
    <citation type="submission" date="2023-07" db="EMBL/GenBank/DDBJ databases">
        <title>Genomic Encyclopedia of Type Strains, Phase IV (KMG-IV): sequencing the most valuable type-strain genomes for metagenomic binning, comparative biology and taxonomic classification.</title>
        <authorList>
            <person name="Goeker M."/>
        </authorList>
    </citation>
    <scope>NUCLEOTIDE SEQUENCE [LARGE SCALE GENOMIC DNA]</scope>
    <source>
        <strain evidence="3 4">DSM 18695</strain>
    </source>
</reference>
<evidence type="ECO:0000259" key="2">
    <source>
        <dbReference type="SMART" id="SM00858"/>
    </source>
</evidence>
<dbReference type="Proteomes" id="UP001228905">
    <property type="component" value="Unassembled WGS sequence"/>
</dbReference>
<name>A0ABU0IUI6_9CAUL</name>
<dbReference type="InterPro" id="IPR017592">
    <property type="entry name" value="Pilus_assmbl_Flp-typ_CpaB"/>
</dbReference>
<feature type="region of interest" description="Disordered" evidence="1">
    <location>
        <begin position="254"/>
        <end position="304"/>
    </location>
</feature>
<dbReference type="CDD" id="cd11614">
    <property type="entry name" value="SAF_CpaB_FlgA_like"/>
    <property type="match status" value="1"/>
</dbReference>
<evidence type="ECO:0000313" key="4">
    <source>
        <dbReference type="Proteomes" id="UP001228905"/>
    </source>
</evidence>
<dbReference type="InterPro" id="IPR031571">
    <property type="entry name" value="RcpC_dom"/>
</dbReference>
<sequence length="304" mass="30972">MRLATIVSLSASAVLGVGALFVAKVWLPANSGPSKAVAAAPIALTPVVAAKAAIPFGHKLEAKDLMLVRMPADAAPTGAFHTIDEVIRLDQGSAVTLTSFSPKEPILPSKVSGGANRASLSAVISPGMRAYTIKVNDTYGGGGHILPGDRVDVLMAKEVGDGKVEGSPAKLMVAYVIIQDVRVLGMDLNADPASVDKALPKTATLEVSVTDAEKLSVAGEAGILSLALRRIGSAGVDAVGPVRSADLGPFKLVDPNAPRLAARRPARKTSPAKPTAPAGSTLTITQGGKATTVSVPTDRSGARW</sequence>
<feature type="compositionally biased region" description="Polar residues" evidence="1">
    <location>
        <begin position="278"/>
        <end position="297"/>
    </location>
</feature>
<dbReference type="Pfam" id="PF08666">
    <property type="entry name" value="SAF"/>
    <property type="match status" value="1"/>
</dbReference>
<dbReference type="NCBIfam" id="TIGR03177">
    <property type="entry name" value="pilus_cpaB"/>
    <property type="match status" value="1"/>
</dbReference>
<dbReference type="Pfam" id="PF16976">
    <property type="entry name" value="RcpC"/>
    <property type="match status" value="1"/>
</dbReference>
<organism evidence="3 4">
    <name type="scientific">Caulobacter ginsengisoli</name>
    <dbReference type="NCBI Taxonomy" id="400775"/>
    <lineage>
        <taxon>Bacteria</taxon>
        <taxon>Pseudomonadati</taxon>
        <taxon>Pseudomonadota</taxon>
        <taxon>Alphaproteobacteria</taxon>
        <taxon>Caulobacterales</taxon>
        <taxon>Caulobacteraceae</taxon>
        <taxon>Caulobacter</taxon>
    </lineage>
</organism>
<protein>
    <submittedName>
        <fullName evidence="3">Pilus assembly protein CpaB</fullName>
    </submittedName>
</protein>
<dbReference type="RefSeq" id="WP_307349545.1">
    <property type="nucleotide sequence ID" value="NZ_JAUSVS010000004.1"/>
</dbReference>
<feature type="domain" description="SAF" evidence="2">
    <location>
        <begin position="45"/>
        <end position="112"/>
    </location>
</feature>
<gene>
    <name evidence="3" type="ORF">QO010_002483</name>
</gene>
<dbReference type="InterPro" id="IPR013974">
    <property type="entry name" value="SAF"/>
</dbReference>
<dbReference type="EMBL" id="JAUSVS010000004">
    <property type="protein sequence ID" value="MDQ0464699.1"/>
    <property type="molecule type" value="Genomic_DNA"/>
</dbReference>